<name>A0A0S2W8N7_9FIRM</name>
<dbReference type="AlphaFoldDB" id="A0A0S2W8N7"/>
<keyword evidence="3" id="KW-1133">Transmembrane helix</keyword>
<dbReference type="EMBL" id="CP011307">
    <property type="protein sequence ID" value="ALP95495.1"/>
    <property type="molecule type" value="Genomic_DNA"/>
</dbReference>
<dbReference type="Pfam" id="PF10609">
    <property type="entry name" value="ParA"/>
    <property type="match status" value="1"/>
</dbReference>
<keyword evidence="1" id="KW-0547">Nucleotide-binding</keyword>
<dbReference type="STRING" id="1297617.IB211_03104c"/>
<feature type="transmembrane region" description="Helical" evidence="3">
    <location>
        <begin position="29"/>
        <end position="49"/>
    </location>
</feature>
<evidence type="ECO:0000256" key="2">
    <source>
        <dbReference type="ARBA" id="ARBA00022840"/>
    </source>
</evidence>
<dbReference type="InterPro" id="IPR027417">
    <property type="entry name" value="P-loop_NTPase"/>
</dbReference>
<dbReference type="GO" id="GO:0005524">
    <property type="term" value="F:ATP binding"/>
    <property type="evidence" value="ECO:0007669"/>
    <property type="project" value="UniProtKB-KW"/>
</dbReference>
<gene>
    <name evidence="4" type="ORF">IB211_03104c</name>
</gene>
<evidence type="ECO:0000313" key="5">
    <source>
        <dbReference type="Proteomes" id="UP000064844"/>
    </source>
</evidence>
<keyword evidence="3" id="KW-0472">Membrane</keyword>
<evidence type="ECO:0000313" key="4">
    <source>
        <dbReference type="EMBL" id="ALP95495.1"/>
    </source>
</evidence>
<protein>
    <submittedName>
        <fullName evidence="4">Tyrosine-protein kinase Wzc</fullName>
        <ecNumber evidence="4">2.7.10.2</ecNumber>
    </submittedName>
</protein>
<evidence type="ECO:0000256" key="3">
    <source>
        <dbReference type="SAM" id="Phobius"/>
    </source>
</evidence>
<dbReference type="PANTHER" id="PTHR32309:SF31">
    <property type="entry name" value="CAPSULAR EXOPOLYSACCHARIDE FAMILY"/>
    <property type="match status" value="1"/>
</dbReference>
<keyword evidence="5" id="KW-1185">Reference proteome</keyword>
<dbReference type="KEGG" id="ibu:IB211_03104c"/>
<keyword evidence="3" id="KW-0812">Transmembrane</keyword>
<dbReference type="InterPro" id="IPR005702">
    <property type="entry name" value="Wzc-like_C"/>
</dbReference>
<sequence>MEEHKLDQEEGRIDLYRLLPELGRALRRLFWVPLLLALLGAAAMGVRAWRSYVPRYHSEATFTIETSASALSDMAGSGSYYDKATAEQLAKTFPYLLQSDLLQSLLRQELGVSWLNGSISARAVDNTSLFSLRVTSTSAQDAYDILETVIRIYPRVADYVVGSTEMHILTQPAVAAQPDAPFDPVRSICKGALLGLALGLAVVLLFAATRRTVRTPEEVKRRLNQTCLASLPAVRFKRRSGQFDRTISIQNPRISGAFLENVRSLRIKFLREAEGRKVIMVSSTLPGEGKTTVAVNLALTLSQNGARVILVDLDLRKPSVKRCLGVSVPSRGAPELLNLRGADPREHLLTLEGTQVRLLAGDEPSSNPRRQMESRRLEALLTTLREEADYVILDTPPCGLLGDGAALAGLADASLYVVRSGTAQVSHILDSLQFLAGSGTPLMGCVLNGASGGGGRYGYGYGYGYGGDHYGKYHAYRQEK</sequence>
<evidence type="ECO:0000256" key="1">
    <source>
        <dbReference type="ARBA" id="ARBA00022741"/>
    </source>
</evidence>
<dbReference type="Proteomes" id="UP000064844">
    <property type="component" value="Chromosome"/>
</dbReference>
<dbReference type="GO" id="GO:0005886">
    <property type="term" value="C:plasma membrane"/>
    <property type="evidence" value="ECO:0007669"/>
    <property type="project" value="TreeGrafter"/>
</dbReference>
<dbReference type="RefSeq" id="WP_058118523.1">
    <property type="nucleotide sequence ID" value="NZ_CP011307.1"/>
</dbReference>
<reference evidence="5" key="2">
    <citation type="submission" date="2015-04" db="EMBL/GenBank/DDBJ databases">
        <title>A butyrogenic pathway from the amino acid lysine in a human gut commensal.</title>
        <authorList>
            <person name="de Vos W.M."/>
            <person name="Bui N.T.P."/>
            <person name="Plugge C.M."/>
            <person name="Ritari J."/>
        </authorList>
    </citation>
    <scope>NUCLEOTIDE SEQUENCE [LARGE SCALE GENOMIC DNA]</scope>
    <source>
        <strain evidence="5">AF211</strain>
    </source>
</reference>
<dbReference type="EC" id="2.7.10.2" evidence="4"/>
<proteinExistence type="predicted"/>
<accession>A0A0S2W8N7</accession>
<keyword evidence="2" id="KW-0067">ATP-binding</keyword>
<dbReference type="InterPro" id="IPR050445">
    <property type="entry name" value="Bact_polysacc_biosynth/exp"/>
</dbReference>
<keyword evidence="4" id="KW-0418">Kinase</keyword>
<dbReference type="SUPFAM" id="SSF52540">
    <property type="entry name" value="P-loop containing nucleoside triphosphate hydrolases"/>
    <property type="match status" value="1"/>
</dbReference>
<dbReference type="CDD" id="cd05387">
    <property type="entry name" value="BY-kinase"/>
    <property type="match status" value="1"/>
</dbReference>
<dbReference type="PANTHER" id="PTHR32309">
    <property type="entry name" value="TYROSINE-PROTEIN KINASE"/>
    <property type="match status" value="1"/>
</dbReference>
<dbReference type="eggNOG" id="COG0489">
    <property type="taxonomic scope" value="Bacteria"/>
</dbReference>
<reference evidence="4 5" key="1">
    <citation type="journal article" date="2015" name="Nat. Commun.">
        <title>Production of butyrate from lysine and the Amadori product fructoselysine by a human gut commensal.</title>
        <authorList>
            <person name="Bui T.P."/>
            <person name="Ritari J."/>
            <person name="Boeren S."/>
            <person name="de Waard P."/>
            <person name="Plugge C.M."/>
            <person name="de Vos W.M."/>
        </authorList>
    </citation>
    <scope>NUCLEOTIDE SEQUENCE [LARGE SCALE GENOMIC DNA]</scope>
    <source>
        <strain evidence="4 5">AF211</strain>
    </source>
</reference>
<dbReference type="InterPro" id="IPR033756">
    <property type="entry name" value="YlxH/NBP35"/>
</dbReference>
<organism evidence="4 5">
    <name type="scientific">Intestinimonas butyriciproducens</name>
    <dbReference type="NCBI Taxonomy" id="1297617"/>
    <lineage>
        <taxon>Bacteria</taxon>
        <taxon>Bacillati</taxon>
        <taxon>Bacillota</taxon>
        <taxon>Clostridia</taxon>
        <taxon>Eubacteriales</taxon>
        <taxon>Intestinimonas</taxon>
    </lineage>
</organism>
<keyword evidence="4" id="KW-0808">Transferase</keyword>
<dbReference type="Gene3D" id="3.40.50.300">
    <property type="entry name" value="P-loop containing nucleotide triphosphate hydrolases"/>
    <property type="match status" value="1"/>
</dbReference>
<feature type="transmembrane region" description="Helical" evidence="3">
    <location>
        <begin position="191"/>
        <end position="208"/>
    </location>
</feature>
<dbReference type="GO" id="GO:0004715">
    <property type="term" value="F:non-membrane spanning protein tyrosine kinase activity"/>
    <property type="evidence" value="ECO:0007669"/>
    <property type="project" value="UniProtKB-EC"/>
</dbReference>